<dbReference type="Proteomes" id="UP000252085">
    <property type="component" value="Unassembled WGS sequence"/>
</dbReference>
<dbReference type="EMBL" id="LXQE01000194">
    <property type="protein sequence ID" value="RCJ29939.1"/>
    <property type="molecule type" value="Genomic_DNA"/>
</dbReference>
<organism evidence="1 2">
    <name type="scientific">Nostoc punctiforme NIES-2108</name>
    <dbReference type="NCBI Taxonomy" id="1356359"/>
    <lineage>
        <taxon>Bacteria</taxon>
        <taxon>Bacillati</taxon>
        <taxon>Cyanobacteriota</taxon>
        <taxon>Cyanophyceae</taxon>
        <taxon>Nostocales</taxon>
        <taxon>Nostocaceae</taxon>
        <taxon>Nostoc</taxon>
    </lineage>
</organism>
<protein>
    <submittedName>
        <fullName evidence="1">Uncharacterized protein</fullName>
    </submittedName>
</protein>
<accession>A0A367R183</accession>
<evidence type="ECO:0000313" key="1">
    <source>
        <dbReference type="EMBL" id="RCJ29939.1"/>
    </source>
</evidence>
<name>A0A367R183_NOSPU</name>
<dbReference type="AlphaFoldDB" id="A0A367R183"/>
<proteinExistence type="predicted"/>
<comment type="caution">
    <text evidence="1">The sequence shown here is derived from an EMBL/GenBank/DDBJ whole genome shotgun (WGS) entry which is preliminary data.</text>
</comment>
<evidence type="ECO:0000313" key="2">
    <source>
        <dbReference type="Proteomes" id="UP000252085"/>
    </source>
</evidence>
<sequence>MIDLLSEDLKHSEKYKGCSIDVWRDDRRGCYLAELYAPVRNRMLMQQRQAFSDIQSAVAYMREQIDKYYSQGWYKGCIIDVWFDLRLGCYLAELYVPMQSEMVLKESLPFPDTQSALAYMRAQIDKYYLNEVIHQPQSR</sequence>
<gene>
    <name evidence="1" type="ORF">A6769_34965</name>
</gene>
<reference evidence="1 2" key="1">
    <citation type="submission" date="2016-04" db="EMBL/GenBank/DDBJ databases">
        <authorList>
            <person name="Evans L.H."/>
            <person name="Alamgir A."/>
            <person name="Owens N."/>
            <person name="Weber N.D."/>
            <person name="Virtaneva K."/>
            <person name="Barbian K."/>
            <person name="Babar A."/>
            <person name="Rosenke K."/>
        </authorList>
    </citation>
    <scope>NUCLEOTIDE SEQUENCE [LARGE SCALE GENOMIC DNA]</scope>
    <source>
        <strain evidence="1">NIES-2108</strain>
    </source>
</reference>